<evidence type="ECO:0000256" key="3">
    <source>
        <dbReference type="ARBA" id="ARBA00022563"/>
    </source>
</evidence>
<dbReference type="Gene3D" id="3.40.50.1480">
    <property type="entry name" value="Adenosylhomocysteinase-like"/>
    <property type="match status" value="1"/>
</dbReference>
<dbReference type="GO" id="GO:0033353">
    <property type="term" value="P:S-adenosylmethionine cycle"/>
    <property type="evidence" value="ECO:0007669"/>
    <property type="project" value="TreeGrafter"/>
</dbReference>
<evidence type="ECO:0000313" key="6">
    <source>
        <dbReference type="EMBL" id="ABO90762.1"/>
    </source>
</evidence>
<comment type="similarity">
    <text evidence="2">Belongs to the adenosylhomocysteinase family.</text>
</comment>
<keyword evidence="6" id="KW-0378">Hydrolase</keyword>
<reference evidence="7" key="1">
    <citation type="journal article" date="2008" name="BMC Genomics">
        <title>The genome of Aeromonas salmonicida subsp. salmonicida A449: insights into the evolution of a fish pathogen.</title>
        <authorList>
            <person name="Reith M.E."/>
            <person name="Singh R.K."/>
            <person name="Curtis B."/>
            <person name="Boyd J.M."/>
            <person name="Bouevitch A."/>
            <person name="Kimball J."/>
            <person name="Munholland J."/>
            <person name="Murphy C."/>
            <person name="Sarty D."/>
            <person name="Williams J."/>
            <person name="Nash J.H."/>
            <person name="Johnson S.C."/>
            <person name="Brown L.L."/>
        </authorList>
    </citation>
    <scope>NUCLEOTIDE SEQUENCE [LARGE SCALE GENOMIC DNA]</scope>
    <source>
        <strain evidence="7">A449</strain>
    </source>
</reference>
<dbReference type="SMART" id="SM00997">
    <property type="entry name" value="AdoHcyase_NAD"/>
    <property type="match status" value="1"/>
</dbReference>
<dbReference type="AlphaFoldDB" id="A4SPE0"/>
<sequence>MSHLVVSDKKDFQLSGHTQNPVMPGFVCLHVCGALRRPQLRSQGSEHLFFRHFTEQGRLDGLCILLVTHLLPDRPQFIQALAQIGRIGAILPKPKSVHGPTLTWAQQHYPVLPLNRQWTNAPQGVVDHIAPLVAPHERLIILDIGGYFAKTQATLSEYFGPRFLGVVEMTENGHQRYEQEVLATPVISVARSPLKQAEDIQIGLSVVYSAESLVRTLNRTFNVCQAALFGYGKVGRSIARELRCRNLHLELVETDVLRQVEALSHGFKLVGKEEALSRAELVICSTGNGSLDLADLQRLRPGTMLASVTSADDEFAFCLSQLPWPSQEVCPHVLALTRPDGSQIFLLNRGEAVNFVHGAVIGEYVYLVLAEIIEGVRQLAQQSMAPGLFDLPQSTMRTIALHWLADFHGVSQ</sequence>
<keyword evidence="4" id="KW-0520">NAD</keyword>
<dbReference type="EMBL" id="CP000644">
    <property type="protein sequence ID" value="ABO90762.1"/>
    <property type="molecule type" value="Genomic_DNA"/>
</dbReference>
<dbReference type="PANTHER" id="PTHR23420:SF0">
    <property type="entry name" value="ADENOSYLHOMOCYSTEINASE"/>
    <property type="match status" value="1"/>
</dbReference>
<dbReference type="eggNOG" id="COG0499">
    <property type="taxonomic scope" value="Bacteria"/>
</dbReference>
<name>A4SPE0_AERS4</name>
<dbReference type="GO" id="GO:0005829">
    <property type="term" value="C:cytosol"/>
    <property type="evidence" value="ECO:0007669"/>
    <property type="project" value="TreeGrafter"/>
</dbReference>
<evidence type="ECO:0000256" key="4">
    <source>
        <dbReference type="ARBA" id="ARBA00023027"/>
    </source>
</evidence>
<evidence type="ECO:0000259" key="5">
    <source>
        <dbReference type="SMART" id="SM00997"/>
    </source>
</evidence>
<dbReference type="InterPro" id="IPR000043">
    <property type="entry name" value="Adenosylhomocysteinase-like"/>
</dbReference>
<dbReference type="GO" id="GO:0004013">
    <property type="term" value="F:adenosylhomocysteinase activity"/>
    <property type="evidence" value="ECO:0007669"/>
    <property type="project" value="TreeGrafter"/>
</dbReference>
<evidence type="ECO:0000313" key="7">
    <source>
        <dbReference type="Proteomes" id="UP000000225"/>
    </source>
</evidence>
<comment type="cofactor">
    <cofactor evidence="1">
        <name>NAD(+)</name>
        <dbReference type="ChEBI" id="CHEBI:57540"/>
    </cofactor>
</comment>
<evidence type="ECO:0000256" key="1">
    <source>
        <dbReference type="ARBA" id="ARBA00001911"/>
    </source>
</evidence>
<gene>
    <name evidence="6" type="ordered locus">ASA_2744</name>
</gene>
<dbReference type="HOGENOM" id="CLU_063049_0_0_6"/>
<keyword evidence="3" id="KW-0554">One-carbon metabolism</keyword>
<evidence type="ECO:0000256" key="2">
    <source>
        <dbReference type="ARBA" id="ARBA00007122"/>
    </source>
</evidence>
<dbReference type="PANTHER" id="PTHR23420">
    <property type="entry name" value="ADENOSYLHOMOCYSTEINASE"/>
    <property type="match status" value="1"/>
</dbReference>
<accession>A4SPE0</accession>
<feature type="domain" description="S-adenosyl-L-homocysteine hydrolase NAD binding" evidence="5">
    <location>
        <begin position="198"/>
        <end position="360"/>
    </location>
</feature>
<protein>
    <submittedName>
        <fullName evidence="6">S-adenosyl-L-homocysteine hydrolase</fullName>
    </submittedName>
</protein>
<dbReference type="InterPro" id="IPR042172">
    <property type="entry name" value="Adenosylhomocyst_ase-like_sf"/>
</dbReference>
<dbReference type="Pfam" id="PF00670">
    <property type="entry name" value="AdoHcyase_NAD"/>
    <property type="match status" value="1"/>
</dbReference>
<proteinExistence type="inferred from homology"/>
<dbReference type="STRING" id="29491.GCA_000820065_00068"/>
<dbReference type="Gene3D" id="3.40.50.720">
    <property type="entry name" value="NAD(P)-binding Rossmann-like Domain"/>
    <property type="match status" value="1"/>
</dbReference>
<dbReference type="GO" id="GO:0006730">
    <property type="term" value="P:one-carbon metabolic process"/>
    <property type="evidence" value="ECO:0007669"/>
    <property type="project" value="UniProtKB-KW"/>
</dbReference>
<dbReference type="KEGG" id="asa:ASA_2744"/>
<organism evidence="6 7">
    <name type="scientific">Aeromonas salmonicida (strain A449)</name>
    <dbReference type="NCBI Taxonomy" id="382245"/>
    <lineage>
        <taxon>Bacteria</taxon>
        <taxon>Pseudomonadati</taxon>
        <taxon>Pseudomonadota</taxon>
        <taxon>Gammaproteobacteria</taxon>
        <taxon>Aeromonadales</taxon>
        <taxon>Aeromonadaceae</taxon>
        <taxon>Aeromonas</taxon>
    </lineage>
</organism>
<dbReference type="Proteomes" id="UP000000225">
    <property type="component" value="Chromosome"/>
</dbReference>
<dbReference type="SUPFAM" id="SSF51735">
    <property type="entry name" value="NAD(P)-binding Rossmann-fold domains"/>
    <property type="match status" value="1"/>
</dbReference>
<dbReference type="InterPro" id="IPR036291">
    <property type="entry name" value="NAD(P)-bd_dom_sf"/>
</dbReference>
<dbReference type="InterPro" id="IPR015878">
    <property type="entry name" value="Ado_hCys_hydrolase_NAD-bd"/>
</dbReference>